<dbReference type="HOGENOM" id="CLU_061269_1_0_1"/>
<keyword evidence="3" id="KW-1185">Reference proteome</keyword>
<reference evidence="3" key="1">
    <citation type="submission" date="2011-08" db="EMBL/GenBank/DDBJ databases">
        <authorList>
            <person name="Rombauts S."/>
        </authorList>
    </citation>
    <scope>NUCLEOTIDE SEQUENCE</scope>
    <source>
        <strain evidence="3">London</strain>
    </source>
</reference>
<sequence length="359" mass="39555">MNEVICKTIISTVKSRMLLLFIFLALGLQSIETAGTGCNDQCLSKTICVATDGSLSCSKNTLVQVRFNIIDNGTDFKSTEIEMSLVGKNVMSTIPWNIAVQLVKSTTKIVYLCKKNAQGNATSQVNQDSQSIESGSSSYINGDLSCTWSLSMGDPAWPMANGKPVDLFNDNMWRVELRYGGSNYVAASDTSQIPFYRRQYLKCCNLFYGNNDYQLFTKQTKDLFSYYAQAVGSSQPNATLSVIFGSSKAKQLTIDCLFQFNNLSAQLITRTGSEDVGQFLNEQSVNQLDCLWSQPVLISGKSGSFDLSKEVASLQILSDGELVFKATLSSSSSTITSNFMYIYLFTLISLFTRSFSPLN</sequence>
<feature type="chain" id="PRO_5004592050" description="CUB-like domain-containing protein" evidence="1">
    <location>
        <begin position="34"/>
        <end position="359"/>
    </location>
</feature>
<reference evidence="2" key="2">
    <citation type="submission" date="2015-06" db="UniProtKB">
        <authorList>
            <consortium name="EnsemblMetazoa"/>
        </authorList>
    </citation>
    <scope>IDENTIFICATION</scope>
</reference>
<dbReference type="Proteomes" id="UP000015104">
    <property type="component" value="Unassembled WGS sequence"/>
</dbReference>
<organism evidence="2 3">
    <name type="scientific">Tetranychus urticae</name>
    <name type="common">Two-spotted spider mite</name>
    <dbReference type="NCBI Taxonomy" id="32264"/>
    <lineage>
        <taxon>Eukaryota</taxon>
        <taxon>Metazoa</taxon>
        <taxon>Ecdysozoa</taxon>
        <taxon>Arthropoda</taxon>
        <taxon>Chelicerata</taxon>
        <taxon>Arachnida</taxon>
        <taxon>Acari</taxon>
        <taxon>Acariformes</taxon>
        <taxon>Trombidiformes</taxon>
        <taxon>Prostigmata</taxon>
        <taxon>Eleutherengona</taxon>
        <taxon>Raphignathae</taxon>
        <taxon>Tetranychoidea</taxon>
        <taxon>Tetranychidae</taxon>
        <taxon>Tetranychus</taxon>
    </lineage>
</organism>
<keyword evidence="1" id="KW-0732">Signal</keyword>
<name>T1KZB0_TETUR</name>
<evidence type="ECO:0000256" key="1">
    <source>
        <dbReference type="SAM" id="SignalP"/>
    </source>
</evidence>
<dbReference type="EMBL" id="CAEY01000737">
    <property type="status" value="NOT_ANNOTATED_CDS"/>
    <property type="molecule type" value="Genomic_DNA"/>
</dbReference>
<protein>
    <recommendedName>
        <fullName evidence="4">CUB-like domain-containing protein</fullName>
    </recommendedName>
</protein>
<feature type="signal peptide" evidence="1">
    <location>
        <begin position="1"/>
        <end position="33"/>
    </location>
</feature>
<proteinExistence type="predicted"/>
<dbReference type="AlphaFoldDB" id="T1KZB0"/>
<evidence type="ECO:0000313" key="2">
    <source>
        <dbReference type="EnsemblMetazoa" id="tetur28g00980.1"/>
    </source>
</evidence>
<evidence type="ECO:0000313" key="3">
    <source>
        <dbReference type="Proteomes" id="UP000015104"/>
    </source>
</evidence>
<evidence type="ECO:0008006" key="4">
    <source>
        <dbReference type="Google" id="ProtNLM"/>
    </source>
</evidence>
<accession>T1KZB0</accession>
<dbReference type="EnsemblMetazoa" id="tetur28g00980.1">
    <property type="protein sequence ID" value="tetur28g00980.1"/>
    <property type="gene ID" value="tetur28g00980"/>
</dbReference>